<accession>A0ABR3JET0</accession>
<evidence type="ECO:0000313" key="1">
    <source>
        <dbReference type="EMBL" id="KAL0954214.1"/>
    </source>
</evidence>
<evidence type="ECO:0000313" key="2">
    <source>
        <dbReference type="Proteomes" id="UP001556367"/>
    </source>
</evidence>
<dbReference type="EMBL" id="JASNQZ010000008">
    <property type="protein sequence ID" value="KAL0954214.1"/>
    <property type="molecule type" value="Genomic_DNA"/>
</dbReference>
<gene>
    <name evidence="1" type="ORF">HGRIS_005342</name>
</gene>
<comment type="caution">
    <text evidence="1">The sequence shown here is derived from an EMBL/GenBank/DDBJ whole genome shotgun (WGS) entry which is preliminary data.</text>
</comment>
<sequence length="200" mass="21804">MTAIHQVVGKADDGGILGRLGKPTSADNLLRITTIQPRLSATPRTHLRDNVNPFSTFSWARRTFLVNTMLSAHDQHSNIVPDGYHVDTLDTGAFGQIIFYLERPKLVKFCRDFFSISLGSNNVKYLPSSVALLSRGSVAIDMVGFLEVDLDVLVVHELDLRIAVSRFMAGVAGSCIDLLLVCADGVDSRVLAHLLTSAPQ</sequence>
<protein>
    <submittedName>
        <fullName evidence="1">Uncharacterized protein</fullName>
    </submittedName>
</protein>
<name>A0ABR3JET0_9AGAR</name>
<keyword evidence="2" id="KW-1185">Reference proteome</keyword>
<dbReference type="Proteomes" id="UP001556367">
    <property type="component" value="Unassembled WGS sequence"/>
</dbReference>
<organism evidence="1 2">
    <name type="scientific">Hohenbuehelia grisea</name>
    <dbReference type="NCBI Taxonomy" id="104357"/>
    <lineage>
        <taxon>Eukaryota</taxon>
        <taxon>Fungi</taxon>
        <taxon>Dikarya</taxon>
        <taxon>Basidiomycota</taxon>
        <taxon>Agaricomycotina</taxon>
        <taxon>Agaricomycetes</taxon>
        <taxon>Agaricomycetidae</taxon>
        <taxon>Agaricales</taxon>
        <taxon>Pleurotineae</taxon>
        <taxon>Pleurotaceae</taxon>
        <taxon>Hohenbuehelia</taxon>
    </lineage>
</organism>
<proteinExistence type="predicted"/>
<reference evidence="2" key="1">
    <citation type="submission" date="2024-06" db="EMBL/GenBank/DDBJ databases">
        <title>Multi-omics analyses provide insights into the biosynthesis of the anticancer antibiotic pleurotin in Hohenbuehelia grisea.</title>
        <authorList>
            <person name="Weaver J.A."/>
            <person name="Alberti F."/>
        </authorList>
    </citation>
    <scope>NUCLEOTIDE SEQUENCE [LARGE SCALE GENOMIC DNA]</scope>
    <source>
        <strain evidence="2">T-177</strain>
    </source>
</reference>